<evidence type="ECO:0000313" key="2">
    <source>
        <dbReference type="EMBL" id="WNC73621.1"/>
    </source>
</evidence>
<organism evidence="2 3">
    <name type="scientific">Thalassotalea psychrophila</name>
    <dbReference type="NCBI Taxonomy" id="3065647"/>
    <lineage>
        <taxon>Bacteria</taxon>
        <taxon>Pseudomonadati</taxon>
        <taxon>Pseudomonadota</taxon>
        <taxon>Gammaproteobacteria</taxon>
        <taxon>Alteromonadales</taxon>
        <taxon>Colwelliaceae</taxon>
        <taxon>Thalassotalea</taxon>
    </lineage>
</organism>
<reference evidence="3" key="1">
    <citation type="submission" date="2023-09" db="EMBL/GenBank/DDBJ databases">
        <authorList>
            <person name="Li S."/>
            <person name="Li X."/>
            <person name="Zhang C."/>
            <person name="Zhao Z."/>
        </authorList>
    </citation>
    <scope>NUCLEOTIDE SEQUENCE [LARGE SCALE GENOMIC DNA]</scope>
    <source>
        <strain evidence="3">SQ149</strain>
    </source>
</reference>
<protein>
    <recommendedName>
        <fullName evidence="4">GYD domain-containing protein</fullName>
    </recommendedName>
</protein>
<evidence type="ECO:0008006" key="4">
    <source>
        <dbReference type="Google" id="ProtNLM"/>
    </source>
</evidence>
<evidence type="ECO:0000256" key="1">
    <source>
        <dbReference type="SAM" id="SignalP"/>
    </source>
</evidence>
<gene>
    <name evidence="2" type="ORF">RGQ13_06400</name>
</gene>
<sequence length="133" mass="14317">MKHLIALFTSAALMLSTGASAEDNLKYFMVKGKLKPEIAKMLVDHPMDPTAGAKKLVASIKGAKLVSYYLEAGTAANIAIIAVPDSDYASAIVYQRMSTGALIDIEVREIIPAAKFEQVMQLANDMNKAEAKK</sequence>
<feature type="signal peptide" evidence="1">
    <location>
        <begin position="1"/>
        <end position="21"/>
    </location>
</feature>
<keyword evidence="1" id="KW-0732">Signal</keyword>
<feature type="chain" id="PRO_5045269464" description="GYD domain-containing protein" evidence="1">
    <location>
        <begin position="22"/>
        <end position="133"/>
    </location>
</feature>
<dbReference type="EMBL" id="CP134145">
    <property type="protein sequence ID" value="WNC73621.1"/>
    <property type="molecule type" value="Genomic_DNA"/>
</dbReference>
<accession>A0ABY9TXV3</accession>
<dbReference type="Proteomes" id="UP001258994">
    <property type="component" value="Chromosome"/>
</dbReference>
<name>A0ABY9TXV3_9GAMM</name>
<dbReference type="RefSeq" id="WP_348392732.1">
    <property type="nucleotide sequence ID" value="NZ_CP134145.1"/>
</dbReference>
<evidence type="ECO:0000313" key="3">
    <source>
        <dbReference type="Proteomes" id="UP001258994"/>
    </source>
</evidence>
<keyword evidence="3" id="KW-1185">Reference proteome</keyword>
<proteinExistence type="predicted"/>